<dbReference type="GO" id="GO:0008494">
    <property type="term" value="F:translation activator activity"/>
    <property type="evidence" value="ECO:0007669"/>
    <property type="project" value="TreeGrafter"/>
</dbReference>
<evidence type="ECO:0000256" key="2">
    <source>
        <dbReference type="ARBA" id="ARBA00022490"/>
    </source>
</evidence>
<name>A0AAN9W0K9_9ORTH</name>
<dbReference type="Proteomes" id="UP001378592">
    <property type="component" value="Unassembled WGS sequence"/>
</dbReference>
<feature type="region of interest" description="Disordered" evidence="4">
    <location>
        <begin position="1"/>
        <end position="63"/>
    </location>
</feature>
<dbReference type="InterPro" id="IPR003890">
    <property type="entry name" value="MIF4G-like_typ-3"/>
</dbReference>
<comment type="subcellular location">
    <subcellularLocation>
        <location evidence="1">Cytoplasm</location>
    </subcellularLocation>
</comment>
<feature type="region of interest" description="Disordered" evidence="4">
    <location>
        <begin position="366"/>
        <end position="388"/>
    </location>
</feature>
<dbReference type="InterPro" id="IPR016024">
    <property type="entry name" value="ARM-type_fold"/>
</dbReference>
<evidence type="ECO:0000256" key="4">
    <source>
        <dbReference type="SAM" id="MobiDB-lite"/>
    </source>
</evidence>
<dbReference type="AlphaFoldDB" id="A0AAN9W0K9"/>
<dbReference type="Pfam" id="PF02854">
    <property type="entry name" value="MIF4G"/>
    <property type="match status" value="1"/>
</dbReference>
<comment type="caution">
    <text evidence="6">The sequence shown here is derived from an EMBL/GenBank/DDBJ whole genome shotgun (WGS) entry which is preliminary data.</text>
</comment>
<sequence length="410" mass="46002">MQRQPVSDVFATKGRGRGPWKKEGSQEFNELRRPRSLPPVGGNKSGTEQAMMPPPDPGAKGDSVVLPRASILSADAKEFVPKCYNAEQFEEAGGGGDAHADTYPIPEELTENFLYDVIHDLTLNPGHYNSSVSILTELLLRDLTNKDLYRRIINIIVEKSITLPNFRYNGARLLCHFRSELPSNLQNDFRNLLLRRCQEENAALMKNPNVLKTQGFAMFLAELFIQMKVTVGNNDRLAILAAALFEVMKNLLTSESCENIKCVCQVLKLAGLALDEKDTRTMDAVVERLTEIQNSYEKENTVRLITSVIKLRQNAWRPPSLISSAVSACGMENEDMPQFFLPNGDTLSPEESRFLQDNIVPCEELDEYSEEGTENSPVLSNYEGEDTEDEEFDKAFEAFLAFSQQSKKSS</sequence>
<evidence type="ECO:0000313" key="6">
    <source>
        <dbReference type="EMBL" id="KAK7866883.1"/>
    </source>
</evidence>
<feature type="compositionally biased region" description="Basic and acidic residues" evidence="4">
    <location>
        <begin position="20"/>
        <end position="33"/>
    </location>
</feature>
<organism evidence="6 7">
    <name type="scientific">Gryllus longicercus</name>
    <dbReference type="NCBI Taxonomy" id="2509291"/>
    <lineage>
        <taxon>Eukaryota</taxon>
        <taxon>Metazoa</taxon>
        <taxon>Ecdysozoa</taxon>
        <taxon>Arthropoda</taxon>
        <taxon>Hexapoda</taxon>
        <taxon>Insecta</taxon>
        <taxon>Pterygota</taxon>
        <taxon>Neoptera</taxon>
        <taxon>Polyneoptera</taxon>
        <taxon>Orthoptera</taxon>
        <taxon>Ensifera</taxon>
        <taxon>Gryllidea</taxon>
        <taxon>Grylloidea</taxon>
        <taxon>Gryllidae</taxon>
        <taxon>Gryllinae</taxon>
        <taxon>Gryllus</taxon>
    </lineage>
</organism>
<dbReference type="PANTHER" id="PTHR23254:SF15">
    <property type="entry name" value="POLYADENYLATE-BINDING PROTEIN-INTERACTING PROTEIN 1"/>
    <property type="match status" value="1"/>
</dbReference>
<reference evidence="6 7" key="1">
    <citation type="submission" date="2024-03" db="EMBL/GenBank/DDBJ databases">
        <title>The genome assembly and annotation of the cricket Gryllus longicercus Weissman &amp; Gray.</title>
        <authorList>
            <person name="Szrajer S."/>
            <person name="Gray D."/>
            <person name="Ylla G."/>
        </authorList>
    </citation>
    <scope>NUCLEOTIDE SEQUENCE [LARGE SCALE GENOMIC DNA]</scope>
    <source>
        <strain evidence="6">DAG 2021-001</strain>
        <tissue evidence="6">Whole body minus gut</tissue>
    </source>
</reference>
<dbReference type="SMART" id="SM00543">
    <property type="entry name" value="MIF4G"/>
    <property type="match status" value="1"/>
</dbReference>
<proteinExistence type="predicted"/>
<dbReference type="GO" id="GO:0006446">
    <property type="term" value="P:regulation of translational initiation"/>
    <property type="evidence" value="ECO:0007669"/>
    <property type="project" value="TreeGrafter"/>
</dbReference>
<evidence type="ECO:0000259" key="5">
    <source>
        <dbReference type="SMART" id="SM00543"/>
    </source>
</evidence>
<accession>A0AAN9W0K9</accession>
<dbReference type="EMBL" id="JAZDUA010000134">
    <property type="protein sequence ID" value="KAK7866883.1"/>
    <property type="molecule type" value="Genomic_DNA"/>
</dbReference>
<evidence type="ECO:0000256" key="1">
    <source>
        <dbReference type="ARBA" id="ARBA00004496"/>
    </source>
</evidence>
<dbReference type="SUPFAM" id="SSF48371">
    <property type="entry name" value="ARM repeat"/>
    <property type="match status" value="1"/>
</dbReference>
<dbReference type="GO" id="GO:0003723">
    <property type="term" value="F:RNA binding"/>
    <property type="evidence" value="ECO:0007669"/>
    <property type="project" value="InterPro"/>
</dbReference>
<gene>
    <name evidence="6" type="ORF">R5R35_006044</name>
</gene>
<dbReference type="GO" id="GO:0005737">
    <property type="term" value="C:cytoplasm"/>
    <property type="evidence" value="ECO:0007669"/>
    <property type="project" value="UniProtKB-SubCell"/>
</dbReference>
<keyword evidence="3" id="KW-0810">Translation regulation</keyword>
<dbReference type="InterPro" id="IPR051367">
    <property type="entry name" value="mRNA_TranslReg/HistoneTransl"/>
</dbReference>
<dbReference type="PANTHER" id="PTHR23254">
    <property type="entry name" value="EIF4G DOMAIN PROTEIN"/>
    <property type="match status" value="1"/>
</dbReference>
<feature type="domain" description="MIF4G" evidence="5">
    <location>
        <begin position="111"/>
        <end position="315"/>
    </location>
</feature>
<keyword evidence="7" id="KW-1185">Reference proteome</keyword>
<protein>
    <recommendedName>
        <fullName evidence="5">MIF4G domain-containing protein</fullName>
    </recommendedName>
</protein>
<evidence type="ECO:0000313" key="7">
    <source>
        <dbReference type="Proteomes" id="UP001378592"/>
    </source>
</evidence>
<dbReference type="Gene3D" id="1.25.40.180">
    <property type="match status" value="1"/>
</dbReference>
<evidence type="ECO:0000256" key="3">
    <source>
        <dbReference type="ARBA" id="ARBA00022845"/>
    </source>
</evidence>
<keyword evidence="2" id="KW-0963">Cytoplasm</keyword>